<comment type="caution">
    <text evidence="1">The sequence shown here is derived from an EMBL/GenBank/DDBJ whole genome shotgun (WGS) entry which is preliminary data.</text>
</comment>
<dbReference type="Proteomes" id="UP001152795">
    <property type="component" value="Unassembled WGS sequence"/>
</dbReference>
<gene>
    <name evidence="1" type="ORF">PACLA_8A010524</name>
</gene>
<proteinExistence type="predicted"/>
<dbReference type="AlphaFoldDB" id="A0A6S7I9U5"/>
<sequence length="80" mass="9621">MRKRKCIAILVLQGLLEIDKNPRGKTRSWIRKRESRGFYTNIVRELMVEDTAAYREMMRMSYDDFKVLLRVVEPHISPHQ</sequence>
<keyword evidence="2" id="KW-1185">Reference proteome</keyword>
<accession>A0A6S7I9U5</accession>
<dbReference type="OrthoDB" id="10061326at2759"/>
<evidence type="ECO:0000313" key="1">
    <source>
        <dbReference type="EMBL" id="CAB4014496.1"/>
    </source>
</evidence>
<evidence type="ECO:0000313" key="2">
    <source>
        <dbReference type="Proteomes" id="UP001152795"/>
    </source>
</evidence>
<reference evidence="1" key="1">
    <citation type="submission" date="2020-04" db="EMBL/GenBank/DDBJ databases">
        <authorList>
            <person name="Alioto T."/>
            <person name="Alioto T."/>
            <person name="Gomez Garrido J."/>
        </authorList>
    </citation>
    <scope>NUCLEOTIDE SEQUENCE</scope>
    <source>
        <strain evidence="1">A484AB</strain>
    </source>
</reference>
<organism evidence="1 2">
    <name type="scientific">Paramuricea clavata</name>
    <name type="common">Red gorgonian</name>
    <name type="synonym">Violescent sea-whip</name>
    <dbReference type="NCBI Taxonomy" id="317549"/>
    <lineage>
        <taxon>Eukaryota</taxon>
        <taxon>Metazoa</taxon>
        <taxon>Cnidaria</taxon>
        <taxon>Anthozoa</taxon>
        <taxon>Octocorallia</taxon>
        <taxon>Malacalcyonacea</taxon>
        <taxon>Plexauridae</taxon>
        <taxon>Paramuricea</taxon>
    </lineage>
</organism>
<dbReference type="EMBL" id="CACRXK020008327">
    <property type="protein sequence ID" value="CAB4014496.1"/>
    <property type="molecule type" value="Genomic_DNA"/>
</dbReference>
<feature type="non-terminal residue" evidence="1">
    <location>
        <position position="80"/>
    </location>
</feature>
<name>A0A6S7I9U5_PARCT</name>
<protein>
    <submittedName>
        <fullName evidence="1">Uncharacterized protein</fullName>
    </submittedName>
</protein>